<evidence type="ECO:0000259" key="1">
    <source>
        <dbReference type="PROSITE" id="PS50191"/>
    </source>
</evidence>
<evidence type="ECO:0000313" key="2">
    <source>
        <dbReference type="EMBL" id="GFG39221.1"/>
    </source>
</evidence>
<dbReference type="CDD" id="cd00170">
    <property type="entry name" value="SEC14"/>
    <property type="match status" value="2"/>
</dbReference>
<dbReference type="Pfam" id="PF00650">
    <property type="entry name" value="CRAL_TRIO"/>
    <property type="match status" value="2"/>
</dbReference>
<name>A0A6L2Q2W4_COPFO</name>
<dbReference type="GO" id="GO:1902936">
    <property type="term" value="F:phosphatidylinositol bisphosphate binding"/>
    <property type="evidence" value="ECO:0007669"/>
    <property type="project" value="TreeGrafter"/>
</dbReference>
<dbReference type="EMBL" id="BLKM01000883">
    <property type="protein sequence ID" value="GFG39221.1"/>
    <property type="molecule type" value="Genomic_DNA"/>
</dbReference>
<accession>A0A6L2Q2W4</accession>
<reference evidence="3" key="1">
    <citation type="submission" date="2020-01" db="EMBL/GenBank/DDBJ databases">
        <title>Draft genome sequence of the Termite Coptotermes fromosanus.</title>
        <authorList>
            <person name="Itakura S."/>
            <person name="Yosikawa Y."/>
            <person name="Umezawa K."/>
        </authorList>
    </citation>
    <scope>NUCLEOTIDE SEQUENCE [LARGE SCALE GENOMIC DNA]</scope>
</reference>
<organism evidence="2 3">
    <name type="scientific">Coptotermes formosanus</name>
    <name type="common">Formosan subterranean termite</name>
    <dbReference type="NCBI Taxonomy" id="36987"/>
    <lineage>
        <taxon>Eukaryota</taxon>
        <taxon>Metazoa</taxon>
        <taxon>Ecdysozoa</taxon>
        <taxon>Arthropoda</taxon>
        <taxon>Hexapoda</taxon>
        <taxon>Insecta</taxon>
        <taxon>Pterygota</taxon>
        <taxon>Neoptera</taxon>
        <taxon>Polyneoptera</taxon>
        <taxon>Dictyoptera</taxon>
        <taxon>Blattodea</taxon>
        <taxon>Blattoidea</taxon>
        <taxon>Termitoidae</taxon>
        <taxon>Rhinotermitidae</taxon>
        <taxon>Coptotermes</taxon>
    </lineage>
</organism>
<dbReference type="SMART" id="SM00516">
    <property type="entry name" value="SEC14"/>
    <property type="match status" value="1"/>
</dbReference>
<dbReference type="AlphaFoldDB" id="A0A6L2Q2W4"/>
<dbReference type="Gene3D" id="3.40.525.10">
    <property type="entry name" value="CRAL-TRIO lipid binding domain"/>
    <property type="match status" value="3"/>
</dbReference>
<dbReference type="InterPro" id="IPR001251">
    <property type="entry name" value="CRAL-TRIO_dom"/>
</dbReference>
<keyword evidence="3" id="KW-1185">Reference proteome</keyword>
<dbReference type="PANTHER" id="PTHR10174">
    <property type="entry name" value="ALPHA-TOCOPHEROL TRANSFER PROTEIN-RELATED"/>
    <property type="match status" value="1"/>
</dbReference>
<dbReference type="PROSITE" id="PS50191">
    <property type="entry name" value="CRAL_TRIO"/>
    <property type="match status" value="2"/>
</dbReference>
<dbReference type="PANTHER" id="PTHR10174:SF224">
    <property type="entry name" value="RETINOL-BINDING PROTEIN PINTA"/>
    <property type="match status" value="1"/>
</dbReference>
<feature type="domain" description="CRAL-TRIO" evidence="1">
    <location>
        <begin position="366"/>
        <end position="514"/>
    </location>
</feature>
<evidence type="ECO:0000313" key="3">
    <source>
        <dbReference type="Proteomes" id="UP000502823"/>
    </source>
</evidence>
<gene>
    <name evidence="2" type="ORF">Cfor_00122</name>
</gene>
<dbReference type="PRINTS" id="PR00180">
    <property type="entry name" value="CRETINALDHBP"/>
</dbReference>
<sequence>SSGQCGLFSVTRYATSLEVIEPPSEEVLEKVRSEFGLNERRVREAVEQLKEWLVLQPHLPKEMVADDGRLERWLIRCKNSIEKVKKSLDLYYTLKTNIPEIMHGWDMKGDWFKSISSIFFYIPMPQLTPNCDRVTILGFSSPDITNFDVMHQIKIGQMILEIRISEDYCLSDIYILDFNNCTLGHVSKFTLPVLKKYLLCAIGGYNIRLRAMHVLNAPPYAHTLISMVKFLLKSKMAGRVQIHGSDLTSFYEQVPKKILPIEYGGEAGSIAENWDRWKKKVESYHDVFLEREKQKSDESKRPGHTINSSDLLGFEGSFRKLDDKNWYNLEHFTRLFTFRYEMSLEVIEPPSKEALEKVTSEFGLNERRVREAVEQLKNWIELQPHLPKETDDGRLERWLIRCKNSTEKVKKTLDLYYTVRTNVPEIMTGWDTKGNWFKTTSSVMYSGYNARIKAMHVLNAPSYADTIIAMLKSVLKSKLTERIYVHGSDLTSFYEQVPKESLPTEYGGNAGSVQENWDRWKKKLESYHDIFLEREKYKSDETKRPGESVNRSHLLGFEGSFRKLDVD</sequence>
<feature type="domain" description="CRAL-TRIO" evidence="1">
    <location>
        <begin position="175"/>
        <end position="271"/>
    </location>
</feature>
<dbReference type="InParanoid" id="A0A6L2Q2W4"/>
<comment type="caution">
    <text evidence="2">The sequence shown here is derived from an EMBL/GenBank/DDBJ whole genome shotgun (WGS) entry which is preliminary data.</text>
</comment>
<feature type="non-terminal residue" evidence="2">
    <location>
        <position position="1"/>
    </location>
</feature>
<proteinExistence type="predicted"/>
<protein>
    <recommendedName>
        <fullName evidence="1">CRAL-TRIO domain-containing protein</fullName>
    </recommendedName>
</protein>
<dbReference type="SUPFAM" id="SSF46938">
    <property type="entry name" value="CRAL/TRIO N-terminal domain"/>
    <property type="match status" value="2"/>
</dbReference>
<dbReference type="GO" id="GO:0016020">
    <property type="term" value="C:membrane"/>
    <property type="evidence" value="ECO:0007669"/>
    <property type="project" value="TreeGrafter"/>
</dbReference>
<dbReference type="OrthoDB" id="6575879at2759"/>
<dbReference type="Proteomes" id="UP000502823">
    <property type="component" value="Unassembled WGS sequence"/>
</dbReference>
<dbReference type="Gene3D" id="1.20.5.1200">
    <property type="entry name" value="Alpha-tocopherol transfer"/>
    <property type="match status" value="2"/>
</dbReference>
<dbReference type="InterPro" id="IPR036273">
    <property type="entry name" value="CRAL/TRIO_N_dom_sf"/>
</dbReference>
<dbReference type="SUPFAM" id="SSF52087">
    <property type="entry name" value="CRAL/TRIO domain"/>
    <property type="match status" value="2"/>
</dbReference>
<dbReference type="InterPro" id="IPR036865">
    <property type="entry name" value="CRAL-TRIO_dom_sf"/>
</dbReference>